<evidence type="ECO:0000256" key="10">
    <source>
        <dbReference type="ARBA" id="ARBA00023163"/>
    </source>
</evidence>
<evidence type="ECO:0000256" key="9">
    <source>
        <dbReference type="ARBA" id="ARBA00023159"/>
    </source>
</evidence>
<comment type="subcellular location">
    <subcellularLocation>
        <location evidence="1 14 15">Nucleus</location>
    </subcellularLocation>
</comment>
<dbReference type="PaxDb" id="8355-A0A1B4ZDN7"/>
<evidence type="ECO:0000256" key="11">
    <source>
        <dbReference type="ARBA" id="ARBA00023218"/>
    </source>
</evidence>
<name>A0A1B4ZDN7_XENLA</name>
<keyword evidence="6" id="KW-0805">Transcription regulation</keyword>
<protein>
    <recommendedName>
        <fullName evidence="13">Homeobox protein siamois</fullName>
    </recommendedName>
</protein>
<dbReference type="SMART" id="SM00389">
    <property type="entry name" value="HOX"/>
    <property type="match status" value="1"/>
</dbReference>
<dbReference type="FunFam" id="1.10.10.60:FF:000499">
    <property type="entry name" value="Siamois homeodomain 1"/>
    <property type="match status" value="1"/>
</dbReference>
<keyword evidence="3" id="KW-0879">Wnt signaling pathway</keyword>
<organism evidence="17">
    <name type="scientific">Xenopus laevis</name>
    <name type="common">African clawed frog</name>
    <dbReference type="NCBI Taxonomy" id="8355"/>
    <lineage>
        <taxon>Eukaryota</taxon>
        <taxon>Metazoa</taxon>
        <taxon>Chordata</taxon>
        <taxon>Craniata</taxon>
        <taxon>Vertebrata</taxon>
        <taxon>Euteleostomi</taxon>
        <taxon>Amphibia</taxon>
        <taxon>Batrachia</taxon>
        <taxon>Anura</taxon>
        <taxon>Pipoidea</taxon>
        <taxon>Pipidae</taxon>
        <taxon>Xenopodinae</taxon>
        <taxon>Xenopus</taxon>
        <taxon>Xenopus</taxon>
    </lineage>
</organism>
<dbReference type="InterPro" id="IPR009057">
    <property type="entry name" value="Homeodomain-like_sf"/>
</dbReference>
<dbReference type="GO" id="GO:0000977">
    <property type="term" value="F:RNA polymerase II transcription regulatory region sequence-specific DNA binding"/>
    <property type="evidence" value="ECO:0000318"/>
    <property type="project" value="GO_Central"/>
</dbReference>
<evidence type="ECO:0000256" key="5">
    <source>
        <dbReference type="ARBA" id="ARBA00022902"/>
    </source>
</evidence>
<dbReference type="InterPro" id="IPR051306">
    <property type="entry name" value="Homeobox_regulator"/>
</dbReference>
<dbReference type="Proteomes" id="UP000186698">
    <property type="component" value="Chromosome 3L"/>
</dbReference>
<dbReference type="SUPFAM" id="SSF46689">
    <property type="entry name" value="Homeodomain-like"/>
    <property type="match status" value="1"/>
</dbReference>
<dbReference type="GO" id="GO:0007369">
    <property type="term" value="P:gastrulation"/>
    <property type="evidence" value="ECO:0007669"/>
    <property type="project" value="UniProtKB-KW"/>
</dbReference>
<keyword evidence="9" id="KW-0010">Activator</keyword>
<evidence type="ECO:0000256" key="8">
    <source>
        <dbReference type="ARBA" id="ARBA00023155"/>
    </source>
</evidence>
<dbReference type="Bgee" id="108710652">
    <property type="expression patterns" value="Expressed in blastula and 2 other cell types or tissues"/>
</dbReference>
<evidence type="ECO:0000313" key="18">
    <source>
        <dbReference type="Proteomes" id="UP000186698"/>
    </source>
</evidence>
<evidence type="ECO:0000259" key="16">
    <source>
        <dbReference type="PROSITE" id="PS50071"/>
    </source>
</evidence>
<dbReference type="CTD" id="108710652"/>
<dbReference type="Pfam" id="PF00046">
    <property type="entry name" value="Homeodomain"/>
    <property type="match status" value="1"/>
</dbReference>
<dbReference type="STRING" id="8355.A0A1B4ZDN7"/>
<dbReference type="GeneID" id="108710652"/>
<dbReference type="OrthoDB" id="6159439at2759"/>
<gene>
    <name evidence="17" type="primary">sia2.L</name>
    <name evidence="19" type="synonym">LOC108710652</name>
</gene>
<keyword evidence="10" id="KW-0804">Transcription</keyword>
<dbReference type="AlphaFoldDB" id="A0A1B4ZDN7"/>
<keyword evidence="12 14" id="KW-0539">Nucleus</keyword>
<evidence type="ECO:0000313" key="17">
    <source>
        <dbReference type="EMBL" id="BAV57540.1"/>
    </source>
</evidence>
<dbReference type="GO" id="GO:0005634">
    <property type="term" value="C:nucleus"/>
    <property type="evidence" value="ECO:0000318"/>
    <property type="project" value="GO_Central"/>
</dbReference>
<reference evidence="19" key="2">
    <citation type="submission" date="2025-04" db="UniProtKB">
        <authorList>
            <consortium name="RefSeq"/>
        </authorList>
    </citation>
    <scope>IDENTIFICATION</scope>
    <source>
        <strain evidence="19">J_2021</strain>
        <tissue evidence="19">Erythrocytes</tissue>
    </source>
</reference>
<evidence type="ECO:0000256" key="3">
    <source>
        <dbReference type="ARBA" id="ARBA00022687"/>
    </source>
</evidence>
<evidence type="ECO:0000256" key="7">
    <source>
        <dbReference type="ARBA" id="ARBA00023125"/>
    </source>
</evidence>
<evidence type="ECO:0000256" key="2">
    <source>
        <dbReference type="ARBA" id="ARBA00022473"/>
    </source>
</evidence>
<accession>A0A1B4ZDN7</accession>
<keyword evidence="18" id="KW-1185">Reference proteome</keyword>
<sequence length="226" mass="26392">MNCDSELEQIIYTALTLQDDYPVFCPPPRDQTKSCSSLFAIFPDSYPGVENQGILQETIRELYSVLEIPQDPCLNRSMKHHLLEPKKTLSIGIYTKPASNQTSKGCKRPFCEEEQRECKKPRIETDHFLPSAPNRCRRRTIYSKEQTLFLQNQFHLNPYPDFVSRCHIAKITGIPEPRIQVWFQNRRARHLLRGTNSQVPQEKRSSSAEEPQCFIFRESQYPDLWG</sequence>
<reference evidence="17" key="1">
    <citation type="submission" date="2016-07" db="EMBL/GenBank/DDBJ databases">
        <title>Identification and comparative analyses of Siamois cluster genes in the Xenopus laevis and tropicalis.</title>
        <authorList>
            <person name="Haramoto Y."/>
            <person name="Saijyo T."/>
            <person name="Tanaka T."/>
            <person name="Furuno N."/>
            <person name="Suzuki A."/>
            <person name="Ito Y."/>
            <person name="Kondo M."/>
            <person name="Taira M."/>
            <person name="Takahashi S."/>
        </authorList>
    </citation>
    <scope>NUCLEOTIDE SEQUENCE</scope>
    <source>
        <strain evidence="17">Nigerian</strain>
        <tissue evidence="17">Blastula</tissue>
    </source>
</reference>
<keyword evidence="4" id="KW-0221">Differentiation</keyword>
<dbReference type="OMA" id="MNDSITI"/>
<dbReference type="EMBL" id="LC167295">
    <property type="protein sequence ID" value="BAV57540.1"/>
    <property type="molecule type" value="mRNA"/>
</dbReference>
<dbReference type="Gene3D" id="1.10.10.60">
    <property type="entry name" value="Homeodomain-like"/>
    <property type="match status" value="1"/>
</dbReference>
<dbReference type="PANTHER" id="PTHR46123">
    <property type="entry name" value="MIX-TYPE HOMEOBOX GENE 1-RELATED"/>
    <property type="match status" value="1"/>
</dbReference>
<keyword evidence="5" id="KW-0524">Neurogenesis</keyword>
<dbReference type="KEGG" id="xla:108710652"/>
<evidence type="ECO:0000256" key="15">
    <source>
        <dbReference type="RuleBase" id="RU000682"/>
    </source>
</evidence>
<evidence type="ECO:0000256" key="12">
    <source>
        <dbReference type="ARBA" id="ARBA00023242"/>
    </source>
</evidence>
<evidence type="ECO:0000256" key="4">
    <source>
        <dbReference type="ARBA" id="ARBA00022782"/>
    </source>
</evidence>
<evidence type="ECO:0000313" key="19">
    <source>
        <dbReference type="RefSeq" id="XP_018107255.1"/>
    </source>
</evidence>
<dbReference type="CDD" id="cd00086">
    <property type="entry name" value="homeodomain"/>
    <property type="match status" value="1"/>
</dbReference>
<feature type="domain" description="Homeobox" evidence="16">
    <location>
        <begin position="133"/>
        <end position="193"/>
    </location>
</feature>
<proteinExistence type="evidence at transcript level"/>
<dbReference type="InterPro" id="IPR001356">
    <property type="entry name" value="HD"/>
</dbReference>
<dbReference type="GO" id="GO:0030154">
    <property type="term" value="P:cell differentiation"/>
    <property type="evidence" value="ECO:0007669"/>
    <property type="project" value="UniProtKB-KW"/>
</dbReference>
<evidence type="ECO:0000256" key="14">
    <source>
        <dbReference type="PROSITE-ProRule" id="PRU00108"/>
    </source>
</evidence>
<dbReference type="PROSITE" id="PS50071">
    <property type="entry name" value="HOMEOBOX_2"/>
    <property type="match status" value="1"/>
</dbReference>
<keyword evidence="7 14" id="KW-0238">DNA-binding</keyword>
<dbReference type="RefSeq" id="XP_018107255.1">
    <property type="nucleotide sequence ID" value="XM_018251766.2"/>
</dbReference>
<feature type="DNA-binding region" description="Homeobox" evidence="14">
    <location>
        <begin position="135"/>
        <end position="194"/>
    </location>
</feature>
<evidence type="ECO:0000256" key="1">
    <source>
        <dbReference type="ARBA" id="ARBA00004123"/>
    </source>
</evidence>
<dbReference type="PANTHER" id="PTHR46123:SF8">
    <property type="entry name" value="HOMEOBOX PROTEIN SIAMOIS"/>
    <property type="match status" value="1"/>
</dbReference>
<dbReference type="GO" id="GO:0007399">
    <property type="term" value="P:nervous system development"/>
    <property type="evidence" value="ECO:0007669"/>
    <property type="project" value="UniProtKB-KW"/>
</dbReference>
<dbReference type="GO" id="GO:0000981">
    <property type="term" value="F:DNA-binding transcription factor activity, RNA polymerase II-specific"/>
    <property type="evidence" value="ECO:0000318"/>
    <property type="project" value="GO_Central"/>
</dbReference>
<keyword evidence="11" id="KW-0306">Gastrulation</keyword>
<evidence type="ECO:0000256" key="6">
    <source>
        <dbReference type="ARBA" id="ARBA00023015"/>
    </source>
</evidence>
<dbReference type="GO" id="GO:0006357">
    <property type="term" value="P:regulation of transcription by RNA polymerase II"/>
    <property type="evidence" value="ECO:0000318"/>
    <property type="project" value="GO_Central"/>
</dbReference>
<keyword evidence="8 14" id="KW-0371">Homeobox</keyword>
<evidence type="ECO:0000256" key="13">
    <source>
        <dbReference type="ARBA" id="ARBA00072613"/>
    </source>
</evidence>
<keyword evidence="2" id="KW-0217">Developmental protein</keyword>
<dbReference type="GO" id="GO:0016055">
    <property type="term" value="P:Wnt signaling pathway"/>
    <property type="evidence" value="ECO:0007669"/>
    <property type="project" value="UniProtKB-KW"/>
</dbReference>